<dbReference type="InterPro" id="IPR053018">
    <property type="entry name" value="Elsinochrome_Biosynth-Asso"/>
</dbReference>
<organism evidence="2 3">
    <name type="scientific">Diplodia intermedia</name>
    <dbReference type="NCBI Taxonomy" id="856260"/>
    <lineage>
        <taxon>Eukaryota</taxon>
        <taxon>Fungi</taxon>
        <taxon>Dikarya</taxon>
        <taxon>Ascomycota</taxon>
        <taxon>Pezizomycotina</taxon>
        <taxon>Dothideomycetes</taxon>
        <taxon>Dothideomycetes incertae sedis</taxon>
        <taxon>Botryosphaeriales</taxon>
        <taxon>Botryosphaeriaceae</taxon>
        <taxon>Diplodia</taxon>
    </lineage>
</organism>
<dbReference type="PANTHER" id="PTHR37577:SF1">
    <property type="entry name" value="INTEGRAL MEMBRANE PROTEIN"/>
    <property type="match status" value="1"/>
</dbReference>
<name>A0ABR3TEM8_9PEZI</name>
<feature type="transmembrane region" description="Helical" evidence="1">
    <location>
        <begin position="20"/>
        <end position="44"/>
    </location>
</feature>
<dbReference type="EMBL" id="JAKEKT020000084">
    <property type="protein sequence ID" value="KAL1637982.1"/>
    <property type="molecule type" value="Genomic_DNA"/>
</dbReference>
<accession>A0ABR3TEM8</accession>
<dbReference type="PANTHER" id="PTHR37577">
    <property type="entry name" value="INTEGRAL MEMBRANE PROTEIN"/>
    <property type="match status" value="1"/>
</dbReference>
<reference evidence="2 3" key="1">
    <citation type="journal article" date="2023" name="Plant Dis.">
        <title>First Report of Diplodia intermedia Causing Canker and Dieback Diseases on Apple Trees in Canada.</title>
        <authorList>
            <person name="Ellouze W."/>
            <person name="Ilyukhin E."/>
            <person name="Sulman M."/>
            <person name="Ali S."/>
        </authorList>
    </citation>
    <scope>NUCLEOTIDE SEQUENCE [LARGE SCALE GENOMIC DNA]</scope>
    <source>
        <strain evidence="2 3">M45-28</strain>
    </source>
</reference>
<proteinExistence type="predicted"/>
<dbReference type="Proteomes" id="UP001521184">
    <property type="component" value="Unassembled WGS sequence"/>
</dbReference>
<keyword evidence="1" id="KW-0472">Membrane</keyword>
<evidence type="ECO:0000313" key="3">
    <source>
        <dbReference type="Proteomes" id="UP001521184"/>
    </source>
</evidence>
<comment type="caution">
    <text evidence="2">The sequence shown here is derived from an EMBL/GenBank/DDBJ whole genome shotgun (WGS) entry which is preliminary data.</text>
</comment>
<evidence type="ECO:0000256" key="1">
    <source>
        <dbReference type="SAM" id="Phobius"/>
    </source>
</evidence>
<keyword evidence="3" id="KW-1185">Reference proteome</keyword>
<keyword evidence="1" id="KW-1133">Transmembrane helix</keyword>
<evidence type="ECO:0000313" key="2">
    <source>
        <dbReference type="EMBL" id="KAL1637982.1"/>
    </source>
</evidence>
<keyword evidence="1" id="KW-0812">Transmembrane</keyword>
<gene>
    <name evidence="2" type="ORF">SLS58_009099</name>
</gene>
<sequence length="139" mass="15485">MATHDLFSKRDDDVANPDISGIGVLISFLASAYLVLAFTIFAYAKGLVEDELVNDVDRRMFRFKPHPSRWKEPFKKGILSVSDQQIVTGIAILVAGFAEINKIDSYHWKIIVYLGWMSSNCSVGTCKPILLCALSASRE</sequence>
<protein>
    <submittedName>
        <fullName evidence="2">Uncharacterized protein</fullName>
    </submittedName>
</protein>